<evidence type="ECO:0000256" key="1">
    <source>
        <dbReference type="SAM" id="MobiDB-lite"/>
    </source>
</evidence>
<dbReference type="OrthoDB" id="194443at2759"/>
<dbReference type="Proteomes" id="UP000799776">
    <property type="component" value="Unassembled WGS sequence"/>
</dbReference>
<name>A0A9P4LZ84_9PEZI</name>
<gene>
    <name evidence="2" type="ORF">K490DRAFT_62421</name>
</gene>
<evidence type="ECO:0000313" key="3">
    <source>
        <dbReference type="Proteomes" id="UP000799776"/>
    </source>
</evidence>
<dbReference type="CDD" id="cd18186">
    <property type="entry name" value="BTB_POZ_ZBTB_KLHL-like"/>
    <property type="match status" value="1"/>
</dbReference>
<dbReference type="PANTHER" id="PTHR47843">
    <property type="entry name" value="BTB DOMAIN-CONTAINING PROTEIN-RELATED"/>
    <property type="match status" value="1"/>
</dbReference>
<comment type="caution">
    <text evidence="2">The sequence shown here is derived from an EMBL/GenBank/DDBJ whole genome shotgun (WGS) entry which is preliminary data.</text>
</comment>
<feature type="region of interest" description="Disordered" evidence="1">
    <location>
        <begin position="271"/>
        <end position="309"/>
    </location>
</feature>
<dbReference type="EMBL" id="ML978712">
    <property type="protein sequence ID" value="KAF2091093.1"/>
    <property type="molecule type" value="Genomic_DNA"/>
</dbReference>
<accession>A0A9P4LZ84</accession>
<dbReference type="PANTHER" id="PTHR47843:SF5">
    <property type="entry name" value="BTB_POZ DOMAIN PROTEIN"/>
    <property type="match status" value="1"/>
</dbReference>
<dbReference type="AlphaFoldDB" id="A0A9P4LZ84"/>
<organism evidence="2 3">
    <name type="scientific">Saccharata proteae CBS 121410</name>
    <dbReference type="NCBI Taxonomy" id="1314787"/>
    <lineage>
        <taxon>Eukaryota</taxon>
        <taxon>Fungi</taxon>
        <taxon>Dikarya</taxon>
        <taxon>Ascomycota</taxon>
        <taxon>Pezizomycotina</taxon>
        <taxon>Dothideomycetes</taxon>
        <taxon>Dothideomycetes incertae sedis</taxon>
        <taxon>Botryosphaeriales</taxon>
        <taxon>Saccharataceae</taxon>
        <taxon>Saccharata</taxon>
    </lineage>
</organism>
<dbReference type="Gene3D" id="3.30.710.10">
    <property type="entry name" value="Potassium Channel Kv1.1, Chain A"/>
    <property type="match status" value="1"/>
</dbReference>
<sequence length="309" mass="33802">MDDKNTEEAAIMATKTAAAAEALTSLSGGLPLPAEEPDGCQKRKDRAAFLQSPLWQIVAGEADATTTTTTFTVHQAALQESPVMEAMMRHAWKETQERRVDMGDEDTAVVTMFVDFLYRGNYSSMVESYAMGEEVAPEALSRETRLNIQLYRLADYYQMPRLKHLALQKTRACEPTPADFLAIVEYGQQWLPPTDVDFRHWMLEYIGANWAALAASPRLLELAAGEGCFAGYVIAVLCAQLGFPEVLRKALPGPASEARMDAVMASVCPTTTTTTTTTPASAEQKTASGKPKRQRTAGQRANGKRTKVA</sequence>
<reference evidence="2" key="1">
    <citation type="journal article" date="2020" name="Stud. Mycol.">
        <title>101 Dothideomycetes genomes: a test case for predicting lifestyles and emergence of pathogens.</title>
        <authorList>
            <person name="Haridas S."/>
            <person name="Albert R."/>
            <person name="Binder M."/>
            <person name="Bloem J."/>
            <person name="Labutti K."/>
            <person name="Salamov A."/>
            <person name="Andreopoulos B."/>
            <person name="Baker S."/>
            <person name="Barry K."/>
            <person name="Bills G."/>
            <person name="Bluhm B."/>
            <person name="Cannon C."/>
            <person name="Castanera R."/>
            <person name="Culley D."/>
            <person name="Daum C."/>
            <person name="Ezra D."/>
            <person name="Gonzalez J."/>
            <person name="Henrissat B."/>
            <person name="Kuo A."/>
            <person name="Liang C."/>
            <person name="Lipzen A."/>
            <person name="Lutzoni F."/>
            <person name="Magnuson J."/>
            <person name="Mondo S."/>
            <person name="Nolan M."/>
            <person name="Ohm R."/>
            <person name="Pangilinan J."/>
            <person name="Park H.-J."/>
            <person name="Ramirez L."/>
            <person name="Alfaro M."/>
            <person name="Sun H."/>
            <person name="Tritt A."/>
            <person name="Yoshinaga Y."/>
            <person name="Zwiers L.-H."/>
            <person name="Turgeon B."/>
            <person name="Goodwin S."/>
            <person name="Spatafora J."/>
            <person name="Crous P."/>
            <person name="Grigoriev I."/>
        </authorList>
    </citation>
    <scope>NUCLEOTIDE SEQUENCE</scope>
    <source>
        <strain evidence="2">CBS 121410</strain>
    </source>
</reference>
<evidence type="ECO:0008006" key="4">
    <source>
        <dbReference type="Google" id="ProtNLM"/>
    </source>
</evidence>
<keyword evidence="3" id="KW-1185">Reference proteome</keyword>
<evidence type="ECO:0000313" key="2">
    <source>
        <dbReference type="EMBL" id="KAF2091093.1"/>
    </source>
</evidence>
<protein>
    <recommendedName>
        <fullName evidence="4">BTB domain-containing protein</fullName>
    </recommendedName>
</protein>
<dbReference type="InterPro" id="IPR011333">
    <property type="entry name" value="SKP1/BTB/POZ_sf"/>
</dbReference>
<proteinExistence type="predicted"/>
<dbReference type="SUPFAM" id="SSF54695">
    <property type="entry name" value="POZ domain"/>
    <property type="match status" value="1"/>
</dbReference>